<dbReference type="AlphaFoldDB" id="S4NYI7"/>
<dbReference type="EMBL" id="GAIX01008559">
    <property type="protein sequence ID" value="JAA84001.1"/>
    <property type="molecule type" value="Transcribed_RNA"/>
</dbReference>
<accession>S4NYI7</accession>
<reference evidence="1" key="2">
    <citation type="submission" date="2013-05" db="EMBL/GenBank/DDBJ databases">
        <authorList>
            <person name="Carter J.-M."/>
            <person name="Baker S.C."/>
            <person name="Pink R."/>
            <person name="Carter D.R.F."/>
            <person name="Collins A."/>
            <person name="Tomlin J."/>
            <person name="Gibbs M."/>
            <person name="Breuker C.J."/>
        </authorList>
    </citation>
    <scope>NUCLEOTIDE SEQUENCE</scope>
    <source>
        <tissue evidence="1">Ovary</tissue>
    </source>
</reference>
<name>S4NYI7_9NEOP</name>
<protein>
    <submittedName>
        <fullName evidence="1">Uncharacterized protein</fullName>
    </submittedName>
</protein>
<proteinExistence type="predicted"/>
<evidence type="ECO:0000313" key="1">
    <source>
        <dbReference type="EMBL" id="JAA84001.1"/>
    </source>
</evidence>
<reference evidence="1" key="1">
    <citation type="journal article" date="2013" name="BMC Genomics">
        <title>Unscrambling butterfly oogenesis.</title>
        <authorList>
            <person name="Carter J.M."/>
            <person name="Baker S.C."/>
            <person name="Pink R."/>
            <person name="Carter D.R."/>
            <person name="Collins A."/>
            <person name="Tomlin J."/>
            <person name="Gibbs M."/>
            <person name="Breuker C.J."/>
        </authorList>
    </citation>
    <scope>NUCLEOTIDE SEQUENCE</scope>
    <source>
        <tissue evidence="1">Ovary</tissue>
    </source>
</reference>
<sequence>MWINICHKIGFNYFNFHGIKASPSIFYTAIMIDGGRTITPNVLSVELSVPTYCYRTSSNKQKVNFFF</sequence>
<organism evidence="1">
    <name type="scientific">Pararge aegeria</name>
    <name type="common">speckled wood butterfly</name>
    <dbReference type="NCBI Taxonomy" id="116150"/>
    <lineage>
        <taxon>Eukaryota</taxon>
        <taxon>Metazoa</taxon>
        <taxon>Ecdysozoa</taxon>
        <taxon>Arthropoda</taxon>
        <taxon>Hexapoda</taxon>
        <taxon>Insecta</taxon>
        <taxon>Pterygota</taxon>
        <taxon>Neoptera</taxon>
        <taxon>Endopterygota</taxon>
        <taxon>Lepidoptera</taxon>
        <taxon>Glossata</taxon>
        <taxon>Ditrysia</taxon>
        <taxon>Papilionoidea</taxon>
        <taxon>Nymphalidae</taxon>
        <taxon>Satyrinae</taxon>
        <taxon>Satyrini</taxon>
        <taxon>Parargina</taxon>
        <taxon>Pararge</taxon>
    </lineage>
</organism>